<dbReference type="Proteomes" id="UP000789706">
    <property type="component" value="Unassembled WGS sequence"/>
</dbReference>
<feature type="non-terminal residue" evidence="3">
    <location>
        <position position="218"/>
    </location>
</feature>
<proteinExistence type="predicted"/>
<gene>
    <name evidence="3" type="ORF">DEBURN_LOCUS5144</name>
</gene>
<name>A0A9N8ZX42_9GLOM</name>
<evidence type="ECO:0000256" key="2">
    <source>
        <dbReference type="SAM" id="SignalP"/>
    </source>
</evidence>
<comment type="caution">
    <text evidence="3">The sequence shown here is derived from an EMBL/GenBank/DDBJ whole genome shotgun (WGS) entry which is preliminary data.</text>
</comment>
<keyword evidence="2" id="KW-0732">Signal</keyword>
<evidence type="ECO:0000313" key="3">
    <source>
        <dbReference type="EMBL" id="CAG8510413.1"/>
    </source>
</evidence>
<accession>A0A9N8ZX42</accession>
<evidence type="ECO:0000256" key="1">
    <source>
        <dbReference type="SAM" id="MobiDB-lite"/>
    </source>
</evidence>
<dbReference type="AlphaFoldDB" id="A0A9N8ZX42"/>
<feature type="compositionally biased region" description="Low complexity" evidence="1">
    <location>
        <begin position="90"/>
        <end position="110"/>
    </location>
</feature>
<feature type="region of interest" description="Disordered" evidence="1">
    <location>
        <begin position="90"/>
        <end position="125"/>
    </location>
</feature>
<dbReference type="OrthoDB" id="2322080at2759"/>
<evidence type="ECO:0000313" key="4">
    <source>
        <dbReference type="Proteomes" id="UP000789706"/>
    </source>
</evidence>
<reference evidence="3" key="1">
    <citation type="submission" date="2021-06" db="EMBL/GenBank/DDBJ databases">
        <authorList>
            <person name="Kallberg Y."/>
            <person name="Tangrot J."/>
            <person name="Rosling A."/>
        </authorList>
    </citation>
    <scope>NUCLEOTIDE SEQUENCE</scope>
    <source>
        <strain evidence="3">AZ414A</strain>
    </source>
</reference>
<dbReference type="EMBL" id="CAJVPK010000438">
    <property type="protein sequence ID" value="CAG8510413.1"/>
    <property type="molecule type" value="Genomic_DNA"/>
</dbReference>
<protein>
    <submittedName>
        <fullName evidence="3">4230_t:CDS:1</fullName>
    </submittedName>
</protein>
<feature type="signal peptide" evidence="2">
    <location>
        <begin position="1"/>
        <end position="20"/>
    </location>
</feature>
<organism evidence="3 4">
    <name type="scientific">Diversispora eburnea</name>
    <dbReference type="NCBI Taxonomy" id="1213867"/>
    <lineage>
        <taxon>Eukaryota</taxon>
        <taxon>Fungi</taxon>
        <taxon>Fungi incertae sedis</taxon>
        <taxon>Mucoromycota</taxon>
        <taxon>Glomeromycotina</taxon>
        <taxon>Glomeromycetes</taxon>
        <taxon>Diversisporales</taxon>
        <taxon>Diversisporaceae</taxon>
        <taxon>Diversispora</taxon>
    </lineage>
</organism>
<sequence length="218" mass="23371">MKNLLTFALFVILINNFAFALSNPNKLKRGLTFLDEDQTNLTTCSDSSYYLCSNGVGCCPIGSTCIDGNKTTSIRTTSIRTTSIRTTSIRTTTTPTKPKITGSSSSTSKTNIQGPPSFTPIKSKGGKQATFDSFEWKRQSTCDTGYYLCTGTTFCCPIGVECLIEQKACDIACVATDEFCSNGNCCKPGTHCGSDDLCYKDTTTLDEATTDTPVATTG</sequence>
<feature type="chain" id="PRO_5040208646" evidence="2">
    <location>
        <begin position="21"/>
        <end position="218"/>
    </location>
</feature>
<keyword evidence="4" id="KW-1185">Reference proteome</keyword>